<dbReference type="EMBL" id="CWKI01000003">
    <property type="protein sequence ID" value="CTR05854.1"/>
    <property type="molecule type" value="Genomic_DNA"/>
</dbReference>
<dbReference type="OrthoDB" id="420187at2759"/>
<gene>
    <name evidence="10" type="primary">FGENESH: predicted gene_3.166</name>
    <name evidence="11" type="ORF">AAT19DRAFT_12932</name>
    <name evidence="10" type="ORF">BN2166_0017150</name>
</gene>
<evidence type="ECO:0000256" key="1">
    <source>
        <dbReference type="ARBA" id="ARBA00000707"/>
    </source>
</evidence>
<dbReference type="SUPFAM" id="SSF54001">
    <property type="entry name" value="Cysteine proteinases"/>
    <property type="match status" value="1"/>
</dbReference>
<dbReference type="InterPro" id="IPR050164">
    <property type="entry name" value="Peptidase_C19"/>
</dbReference>
<dbReference type="InterPro" id="IPR001394">
    <property type="entry name" value="Peptidase_C19_UCH"/>
</dbReference>
<dbReference type="Proteomes" id="UP000239560">
    <property type="component" value="Unassembled WGS sequence"/>
</dbReference>
<evidence type="ECO:0000256" key="8">
    <source>
        <dbReference type="SAM" id="MobiDB-lite"/>
    </source>
</evidence>
<evidence type="ECO:0000256" key="7">
    <source>
        <dbReference type="ARBA" id="ARBA00022807"/>
    </source>
</evidence>
<evidence type="ECO:0000256" key="2">
    <source>
        <dbReference type="ARBA" id="ARBA00009085"/>
    </source>
</evidence>
<dbReference type="InterPro" id="IPR018200">
    <property type="entry name" value="USP_CS"/>
</dbReference>
<dbReference type="PROSITE" id="PS50235">
    <property type="entry name" value="USP_3"/>
    <property type="match status" value="1"/>
</dbReference>
<keyword evidence="5" id="KW-0833">Ubl conjugation pathway</keyword>
<feature type="compositionally biased region" description="Basic residues" evidence="8">
    <location>
        <begin position="840"/>
        <end position="855"/>
    </location>
</feature>
<dbReference type="STRING" id="5286.A0A0K3C824"/>
<dbReference type="InterPro" id="IPR038765">
    <property type="entry name" value="Papain-like_cys_pep_sf"/>
</dbReference>
<evidence type="ECO:0000313" key="12">
    <source>
        <dbReference type="Proteomes" id="UP000199069"/>
    </source>
</evidence>
<dbReference type="PROSITE" id="PS00973">
    <property type="entry name" value="USP_2"/>
    <property type="match status" value="1"/>
</dbReference>
<feature type="compositionally biased region" description="Polar residues" evidence="8">
    <location>
        <begin position="352"/>
        <end position="361"/>
    </location>
</feature>
<evidence type="ECO:0000259" key="9">
    <source>
        <dbReference type="PROSITE" id="PS50235"/>
    </source>
</evidence>
<organism evidence="10 12">
    <name type="scientific">Rhodotorula toruloides</name>
    <name type="common">Yeast</name>
    <name type="synonym">Rhodosporidium toruloides</name>
    <dbReference type="NCBI Taxonomy" id="5286"/>
    <lineage>
        <taxon>Eukaryota</taxon>
        <taxon>Fungi</taxon>
        <taxon>Dikarya</taxon>
        <taxon>Basidiomycota</taxon>
        <taxon>Pucciniomycotina</taxon>
        <taxon>Microbotryomycetes</taxon>
        <taxon>Sporidiobolales</taxon>
        <taxon>Sporidiobolaceae</taxon>
        <taxon>Rhodotorula</taxon>
    </lineage>
</organism>
<dbReference type="AlphaFoldDB" id="A0A0K3C824"/>
<dbReference type="GO" id="GO:0006508">
    <property type="term" value="P:proteolysis"/>
    <property type="evidence" value="ECO:0007669"/>
    <property type="project" value="UniProtKB-KW"/>
</dbReference>
<dbReference type="OMA" id="HTYEDFY"/>
<keyword evidence="12" id="KW-1185">Reference proteome</keyword>
<comment type="similarity">
    <text evidence="2">Belongs to the peptidase C19 family.</text>
</comment>
<evidence type="ECO:0000313" key="13">
    <source>
        <dbReference type="Proteomes" id="UP000239560"/>
    </source>
</evidence>
<keyword evidence="6 10" id="KW-0378">Hydrolase</keyword>
<keyword evidence="7" id="KW-0788">Thiol protease</keyword>
<dbReference type="EC" id="3.4.19.12" evidence="3"/>
<feature type="region of interest" description="Disordered" evidence="8">
    <location>
        <begin position="589"/>
        <end position="702"/>
    </location>
</feature>
<dbReference type="Proteomes" id="UP000199069">
    <property type="component" value="Unassembled WGS sequence"/>
</dbReference>
<feature type="compositionally biased region" description="Basic and acidic residues" evidence="8">
    <location>
        <begin position="589"/>
        <end position="604"/>
    </location>
</feature>
<dbReference type="GO" id="GO:0016579">
    <property type="term" value="P:protein deubiquitination"/>
    <property type="evidence" value="ECO:0007669"/>
    <property type="project" value="InterPro"/>
</dbReference>
<feature type="region of interest" description="Disordered" evidence="8">
    <location>
        <begin position="311"/>
        <end position="472"/>
    </location>
</feature>
<feature type="region of interest" description="Disordered" evidence="8">
    <location>
        <begin position="779"/>
        <end position="855"/>
    </location>
</feature>
<reference evidence="11 13" key="2">
    <citation type="journal article" date="2018" name="Elife">
        <title>Functional genomics of lipid metabolism in the oleaginous yeast Rhodosporidium toruloides.</title>
        <authorList>
            <person name="Coradetti S.T."/>
            <person name="Pinel D."/>
            <person name="Geiselman G."/>
            <person name="Ito M."/>
            <person name="Mondo S."/>
            <person name="Reilly M.C."/>
            <person name="Cheng Y.F."/>
            <person name="Bauer S."/>
            <person name="Grigoriev I."/>
            <person name="Gladden J.M."/>
            <person name="Simmons B.A."/>
            <person name="Brem R."/>
            <person name="Arkin A.P."/>
            <person name="Skerker J.M."/>
        </authorList>
    </citation>
    <scope>NUCLEOTIDE SEQUENCE [LARGE SCALE GENOMIC DNA]</scope>
    <source>
        <strain evidence="11 13">NBRC 0880</strain>
    </source>
</reference>
<feature type="compositionally biased region" description="Low complexity" evidence="8">
    <location>
        <begin position="517"/>
        <end position="532"/>
    </location>
</feature>
<feature type="region of interest" description="Disordered" evidence="8">
    <location>
        <begin position="907"/>
        <end position="953"/>
    </location>
</feature>
<dbReference type="EMBL" id="LCTV02000003">
    <property type="protein sequence ID" value="PRQ75910.1"/>
    <property type="molecule type" value="Genomic_DNA"/>
</dbReference>
<feature type="compositionally biased region" description="Low complexity" evidence="8">
    <location>
        <begin position="321"/>
        <end position="337"/>
    </location>
</feature>
<feature type="domain" description="USP" evidence="9">
    <location>
        <begin position="37"/>
        <end position="1030"/>
    </location>
</feature>
<feature type="compositionally biased region" description="Low complexity" evidence="8">
    <location>
        <begin position="221"/>
        <end position="234"/>
    </location>
</feature>
<keyword evidence="4" id="KW-0645">Protease</keyword>
<dbReference type="GO" id="GO:0005634">
    <property type="term" value="C:nucleus"/>
    <property type="evidence" value="ECO:0007669"/>
    <property type="project" value="TreeGrafter"/>
</dbReference>
<evidence type="ECO:0000256" key="6">
    <source>
        <dbReference type="ARBA" id="ARBA00022801"/>
    </source>
</evidence>
<accession>A0A0K3C824</accession>
<evidence type="ECO:0000256" key="5">
    <source>
        <dbReference type="ARBA" id="ARBA00022786"/>
    </source>
</evidence>
<feature type="compositionally biased region" description="Low complexity" evidence="8">
    <location>
        <begin position="662"/>
        <end position="696"/>
    </location>
</feature>
<evidence type="ECO:0000313" key="10">
    <source>
        <dbReference type="EMBL" id="CTR05854.1"/>
    </source>
</evidence>
<evidence type="ECO:0000256" key="3">
    <source>
        <dbReference type="ARBA" id="ARBA00012759"/>
    </source>
</evidence>
<feature type="region of interest" description="Disordered" evidence="8">
    <location>
        <begin position="190"/>
        <end position="250"/>
    </location>
</feature>
<proteinExistence type="inferred from homology"/>
<dbReference type="InterPro" id="IPR028889">
    <property type="entry name" value="USP"/>
</dbReference>
<dbReference type="PANTHER" id="PTHR24006:SF888">
    <property type="entry name" value="UBIQUITIN CARBOXYL-TERMINAL HYDROLASE 30"/>
    <property type="match status" value="1"/>
</dbReference>
<feature type="compositionally biased region" description="Low complexity" evidence="8">
    <location>
        <begin position="799"/>
        <end position="812"/>
    </location>
</feature>
<evidence type="ECO:0000313" key="11">
    <source>
        <dbReference type="EMBL" id="PRQ75910.1"/>
    </source>
</evidence>
<sequence length="1101" mass="118068">MRRRSSIALPSFGVRRGSNASTSSSVKDEIVRDIFHVGLVNLGNSCFYNTIVQSLSATQPLSDIINAAPDSSPALQVLSPSSPSYNPDLDALPSPLPMTAALLVLLDKLDPTGKDEDAKPKGKKAFNPKSLLRQLSLKHEEYAEATQQDSHELLRHLIDGVMMEEQDLIKKILEATPDTLPHRPSMHERLETVRPSDHSTSVPDQAIVSESEEDSGDESDASSASSSSSSSSSDAESDVEETRLTERQRKKRKLRPFVGSIFEGKLASFIICDECKNVSLTKEDFMDISLSLKDETTNRMRKRDRIRRTLQAGFFSRKSGKSTASSGDDSSSKEPPSIKTAPNGVRRERVSLSENEGSASPSEADETDEDHIRPRMDRTAGGGARSRRNSLDPSRLSRETARETSLQVPGERSAETRNSSRDASPLGRALSVLSNGSGEKDAQHSSSSHHGHGHHGHHHHHFHFHRRPKIPKPTPEQVAYIKKVLVDIPGPSATQGLPPGLRVARPPGSSAPPAIPAPTGTPTHSQDSVSSTTSSLSKLRIAAPAVDWQNTDLFECFRQFTSVEVLEGENSFACRNCWKWLNPDLEAKRKEERARKKREREERRRARRAAKKGLANGDGHAAGQNGHAVVGEEEDSDDERDPADVTARNTPAHSPKAVPAFAPLEEIPPIQPIEAAVPAPSTNGTSIPPVSPTTTTAKSGAPMRSFSISSAATSNAVSVSTDYEGGISSEAFETTTDEEDNTSPGLDDAASLSGSLGALPSTEGKKLPLTVENVQAVAAASTAPPAGSLAVPQDERRGGPAASPAPSSAASLAPPPPPAGSGASPSLQPLQGHSRPTKPPPKKQRQILRRAHKRYLISPTDLPPVLVIHLKRFMQTSKSSLFGSAFVNLKKRDDAVSFPKEMDLTPFLAPAGKPPRVSPNAFGSAEAEEERRSRKTSRNGGVDRPDSSGTEVSEAIEVEKEVHNARYRLYAVVVHHGTIDTGHYASYVLSNRHGKASERKWLFCSDEEVLSATEAEVLRSKAYMLFYERATPEQPSTGASASQPPPAPSSTANAISVAGDSSNGDAAPQPLALPDLTEEPAPLSHPPTTTVTSPPPAAALA</sequence>
<dbReference type="Pfam" id="PF00443">
    <property type="entry name" value="UCH"/>
    <property type="match status" value="1"/>
</dbReference>
<feature type="compositionally biased region" description="Acidic residues" evidence="8">
    <location>
        <begin position="210"/>
        <end position="220"/>
    </location>
</feature>
<dbReference type="PANTHER" id="PTHR24006">
    <property type="entry name" value="UBIQUITIN CARBOXYL-TERMINAL HYDROLASE"/>
    <property type="match status" value="1"/>
</dbReference>
<reference evidence="10 12" key="1">
    <citation type="submission" date="2015-07" db="EMBL/GenBank/DDBJ databases">
        <authorList>
            <person name="Cajimat M.N.B."/>
            <person name="Milazzo M.L."/>
            <person name="Fulhorst C.F."/>
        </authorList>
    </citation>
    <scope>NUCLEOTIDE SEQUENCE [LARGE SCALE GENOMIC DNA]</scope>
    <source>
        <strain evidence="10">Single colony</strain>
    </source>
</reference>
<feature type="region of interest" description="Disordered" evidence="8">
    <location>
        <begin position="728"/>
        <end position="763"/>
    </location>
</feature>
<feature type="compositionally biased region" description="Low complexity" evidence="8">
    <location>
        <begin position="779"/>
        <end position="790"/>
    </location>
</feature>
<feature type="region of interest" description="Disordered" evidence="8">
    <location>
        <begin position="491"/>
        <end position="532"/>
    </location>
</feature>
<dbReference type="Gene3D" id="3.90.70.10">
    <property type="entry name" value="Cysteine proteinases"/>
    <property type="match status" value="2"/>
</dbReference>
<dbReference type="GO" id="GO:0004843">
    <property type="term" value="F:cysteine-type deubiquitinase activity"/>
    <property type="evidence" value="ECO:0007669"/>
    <property type="project" value="UniProtKB-EC"/>
</dbReference>
<name>A0A0K3C824_RHOTO</name>
<feature type="region of interest" description="Disordered" evidence="8">
    <location>
        <begin position="1032"/>
        <end position="1101"/>
    </location>
</feature>
<feature type="compositionally biased region" description="Low complexity" evidence="8">
    <location>
        <begin position="745"/>
        <end position="759"/>
    </location>
</feature>
<dbReference type="GO" id="GO:0005829">
    <property type="term" value="C:cytosol"/>
    <property type="evidence" value="ECO:0007669"/>
    <property type="project" value="TreeGrafter"/>
</dbReference>
<comment type="catalytic activity">
    <reaction evidence="1">
        <text>Thiol-dependent hydrolysis of ester, thioester, amide, peptide and isopeptide bonds formed by the C-terminal Gly of ubiquitin (a 76-residue protein attached to proteins as an intracellular targeting signal).</text>
        <dbReference type="EC" id="3.4.19.12"/>
    </reaction>
</comment>
<feature type="compositionally biased region" description="Acidic residues" evidence="8">
    <location>
        <begin position="631"/>
        <end position="641"/>
    </location>
</feature>
<feature type="compositionally biased region" description="Basic residues" evidence="8">
    <location>
        <begin position="447"/>
        <end position="470"/>
    </location>
</feature>
<evidence type="ECO:0000256" key="4">
    <source>
        <dbReference type="ARBA" id="ARBA00022670"/>
    </source>
</evidence>
<protein>
    <recommendedName>
        <fullName evidence="3">ubiquitinyl hydrolase 1</fullName>
        <ecNumber evidence="3">3.4.19.12</ecNumber>
    </recommendedName>
</protein>